<evidence type="ECO:0000313" key="2">
    <source>
        <dbReference type="Proteomes" id="UP000789702"/>
    </source>
</evidence>
<keyword evidence="2" id="KW-1185">Reference proteome</keyword>
<gene>
    <name evidence="1" type="ORF">DHETER_LOCUS15543</name>
</gene>
<feature type="non-terminal residue" evidence="1">
    <location>
        <position position="217"/>
    </location>
</feature>
<dbReference type="EMBL" id="CAJVPU010053658">
    <property type="protein sequence ID" value="CAG8765565.1"/>
    <property type="molecule type" value="Genomic_DNA"/>
</dbReference>
<evidence type="ECO:0000313" key="1">
    <source>
        <dbReference type="EMBL" id="CAG8765565.1"/>
    </source>
</evidence>
<protein>
    <submittedName>
        <fullName evidence="1">6753_t:CDS:1</fullName>
    </submittedName>
</protein>
<organism evidence="1 2">
    <name type="scientific">Dentiscutata heterogama</name>
    <dbReference type="NCBI Taxonomy" id="1316150"/>
    <lineage>
        <taxon>Eukaryota</taxon>
        <taxon>Fungi</taxon>
        <taxon>Fungi incertae sedis</taxon>
        <taxon>Mucoromycota</taxon>
        <taxon>Glomeromycotina</taxon>
        <taxon>Glomeromycetes</taxon>
        <taxon>Diversisporales</taxon>
        <taxon>Gigasporaceae</taxon>
        <taxon>Dentiscutata</taxon>
    </lineage>
</organism>
<accession>A0ACA9QV67</accession>
<reference evidence="1" key="1">
    <citation type="submission" date="2021-06" db="EMBL/GenBank/DDBJ databases">
        <authorList>
            <person name="Kallberg Y."/>
            <person name="Tangrot J."/>
            <person name="Rosling A."/>
        </authorList>
    </citation>
    <scope>NUCLEOTIDE SEQUENCE</scope>
    <source>
        <strain evidence="1">IL203A</strain>
    </source>
</reference>
<proteinExistence type="predicted"/>
<name>A0ACA9QV67_9GLOM</name>
<dbReference type="Proteomes" id="UP000789702">
    <property type="component" value="Unassembled WGS sequence"/>
</dbReference>
<comment type="caution">
    <text evidence="1">The sequence shown here is derived from an EMBL/GenBank/DDBJ whole genome shotgun (WGS) entry which is preliminary data.</text>
</comment>
<sequence>MQYHLQSFKAARKIGSMLFPLLGVTKNPNTSKYIIVLKYAQYGNLRDHLQQISCWKWEKRLFALYHIISGLVGVHESGLVHKDLHGGNILLYGILEDYYVALVSDLGLAVPSHHMPKKKELYGVIPYTAPEVLLRSTSYTKSADIYSIAIIMWEIASGEPAFGNVPHNIDLCLSIISGSRPKVGNMPRCYASLMKRCWDLDPLRRPTANEIRNIISG</sequence>